<keyword evidence="5 10" id="KW-0812">Transmembrane</keyword>
<evidence type="ECO:0000256" key="4">
    <source>
        <dbReference type="ARBA" id="ARBA00022554"/>
    </source>
</evidence>
<evidence type="ECO:0000256" key="10">
    <source>
        <dbReference type="SAM" id="Phobius"/>
    </source>
</evidence>
<evidence type="ECO:0000256" key="7">
    <source>
        <dbReference type="ARBA" id="ARBA00023136"/>
    </source>
</evidence>
<organism evidence="11 12">
    <name type="scientific">Microthyrium microscopicum</name>
    <dbReference type="NCBI Taxonomy" id="703497"/>
    <lineage>
        <taxon>Eukaryota</taxon>
        <taxon>Fungi</taxon>
        <taxon>Dikarya</taxon>
        <taxon>Ascomycota</taxon>
        <taxon>Pezizomycotina</taxon>
        <taxon>Dothideomycetes</taxon>
        <taxon>Dothideomycetes incertae sedis</taxon>
        <taxon>Microthyriales</taxon>
        <taxon>Microthyriaceae</taxon>
        <taxon>Microthyrium</taxon>
    </lineage>
</organism>
<feature type="transmembrane region" description="Helical" evidence="10">
    <location>
        <begin position="455"/>
        <end position="477"/>
    </location>
</feature>
<protein>
    <recommendedName>
        <fullName evidence="8">Probable transporter MCH1</fullName>
    </recommendedName>
</protein>
<dbReference type="Proteomes" id="UP000799302">
    <property type="component" value="Unassembled WGS sequence"/>
</dbReference>
<dbReference type="GO" id="GO:0022857">
    <property type="term" value="F:transmembrane transporter activity"/>
    <property type="evidence" value="ECO:0007669"/>
    <property type="project" value="InterPro"/>
</dbReference>
<reference evidence="11" key="1">
    <citation type="journal article" date="2020" name="Stud. Mycol.">
        <title>101 Dothideomycetes genomes: a test case for predicting lifestyles and emergence of pathogens.</title>
        <authorList>
            <person name="Haridas S."/>
            <person name="Albert R."/>
            <person name="Binder M."/>
            <person name="Bloem J."/>
            <person name="Labutti K."/>
            <person name="Salamov A."/>
            <person name="Andreopoulos B."/>
            <person name="Baker S."/>
            <person name="Barry K."/>
            <person name="Bills G."/>
            <person name="Bluhm B."/>
            <person name="Cannon C."/>
            <person name="Castanera R."/>
            <person name="Culley D."/>
            <person name="Daum C."/>
            <person name="Ezra D."/>
            <person name="Gonzalez J."/>
            <person name="Henrissat B."/>
            <person name="Kuo A."/>
            <person name="Liang C."/>
            <person name="Lipzen A."/>
            <person name="Lutzoni F."/>
            <person name="Magnuson J."/>
            <person name="Mondo S."/>
            <person name="Nolan M."/>
            <person name="Ohm R."/>
            <person name="Pangilinan J."/>
            <person name="Park H.-J."/>
            <person name="Ramirez L."/>
            <person name="Alfaro M."/>
            <person name="Sun H."/>
            <person name="Tritt A."/>
            <person name="Yoshinaga Y."/>
            <person name="Zwiers L.-H."/>
            <person name="Turgeon B."/>
            <person name="Goodwin S."/>
            <person name="Spatafora J."/>
            <person name="Crous P."/>
            <person name="Grigoriev I."/>
        </authorList>
    </citation>
    <scope>NUCLEOTIDE SEQUENCE</scope>
    <source>
        <strain evidence="11">CBS 115976</strain>
    </source>
</reference>
<evidence type="ECO:0000313" key="12">
    <source>
        <dbReference type="Proteomes" id="UP000799302"/>
    </source>
</evidence>
<feature type="transmembrane region" description="Helical" evidence="10">
    <location>
        <begin position="518"/>
        <end position="539"/>
    </location>
</feature>
<keyword evidence="12" id="KW-1185">Reference proteome</keyword>
<dbReference type="EMBL" id="MU004237">
    <property type="protein sequence ID" value="KAF2667584.1"/>
    <property type="molecule type" value="Genomic_DNA"/>
</dbReference>
<dbReference type="PANTHER" id="PTHR21576:SF45">
    <property type="entry name" value="TRANSPORTER MCH1-RELATED"/>
    <property type="match status" value="1"/>
</dbReference>
<feature type="transmembrane region" description="Helical" evidence="10">
    <location>
        <begin position="206"/>
        <end position="227"/>
    </location>
</feature>
<sequence>MAPDDVSRIDKRDFDQSRRPLLGNGDHRADPSPDHSVAPSIAGSFFEQVAEGIQERDREKMQTEVTRYVSFAVAVLCCLCCGSITAYSLYGHLFMSHLKYSQGAVNIISIAAELALYLPVTAFGYLCDRSGPRMPSILAGLFFGGGYFTAAMVYHAGPPPQFGGSGWPFWMMVVAFVAIGMGTSCMYMAAVSTCAKNFGRGKNKGIALACPIAAFGLSGMLVSQIGSRILYVTKPNGGRGDVDVFKFFMFLAVTLFIMGVVGGFGFRIVDESEMIEEAIGDLEQSGLLRGDEFFEEAAHHHGYGTMARQDLSRSTVDFLLTEAEELKKAETERKARKDWLLNGETRRFLSDHTMWWLAAGFFLITGPGEAFINNVGTIIGTLYPPSMSAEDIPTTAATHVSIIAITSTISRLFTGTLSDFLAPLSEPHQHNRGPASLANSFSSLPPRKRSISRMWFLLTFAILLSIGQALLASGLIQNHGSRFWLVSALIGGGYGAVFSLTPIIISVVWGVENFATNWGIVATVPAGGAAVWSIVYSAVYEYGARPTPVDGSPPEFERDRLCYGTKCYASTFWAMSVSVWIACGLWIFAWRGPSGWKSRGVAL</sequence>
<dbReference type="Pfam" id="PF07690">
    <property type="entry name" value="MFS_1"/>
    <property type="match status" value="1"/>
</dbReference>
<evidence type="ECO:0000256" key="6">
    <source>
        <dbReference type="ARBA" id="ARBA00022989"/>
    </source>
</evidence>
<evidence type="ECO:0000256" key="3">
    <source>
        <dbReference type="ARBA" id="ARBA00022448"/>
    </source>
</evidence>
<feature type="compositionally biased region" description="Basic and acidic residues" evidence="9">
    <location>
        <begin position="1"/>
        <end position="18"/>
    </location>
</feature>
<dbReference type="SUPFAM" id="SSF103473">
    <property type="entry name" value="MFS general substrate transporter"/>
    <property type="match status" value="1"/>
</dbReference>
<feature type="transmembrane region" description="Helical" evidence="10">
    <location>
        <begin position="102"/>
        <end position="126"/>
    </location>
</feature>
<dbReference type="GO" id="GO:0000329">
    <property type="term" value="C:fungal-type vacuole membrane"/>
    <property type="evidence" value="ECO:0007669"/>
    <property type="project" value="TreeGrafter"/>
</dbReference>
<dbReference type="CDD" id="cd17354">
    <property type="entry name" value="MFS_Mch1p_like"/>
    <property type="match status" value="1"/>
</dbReference>
<keyword evidence="3" id="KW-0813">Transport</keyword>
<dbReference type="OrthoDB" id="199930at2759"/>
<feature type="transmembrane region" description="Helical" evidence="10">
    <location>
        <begin position="568"/>
        <end position="589"/>
    </location>
</feature>
<evidence type="ECO:0000256" key="5">
    <source>
        <dbReference type="ARBA" id="ARBA00022692"/>
    </source>
</evidence>
<feature type="region of interest" description="Disordered" evidence="9">
    <location>
        <begin position="1"/>
        <end position="36"/>
    </location>
</feature>
<proteinExistence type="inferred from homology"/>
<name>A0A6A6U9L5_9PEZI</name>
<evidence type="ECO:0000256" key="1">
    <source>
        <dbReference type="ARBA" id="ARBA00004128"/>
    </source>
</evidence>
<gene>
    <name evidence="11" type="ORF">BT63DRAFT_415136</name>
</gene>
<dbReference type="PANTHER" id="PTHR21576">
    <property type="entry name" value="UNCHARACTERIZED NODULIN-LIKE PROTEIN"/>
    <property type="match status" value="1"/>
</dbReference>
<feature type="transmembrane region" description="Helical" evidence="10">
    <location>
        <begin position="247"/>
        <end position="266"/>
    </location>
</feature>
<keyword evidence="7 10" id="KW-0472">Membrane</keyword>
<feature type="transmembrane region" description="Helical" evidence="10">
    <location>
        <begin position="138"/>
        <end position="157"/>
    </location>
</feature>
<evidence type="ECO:0000256" key="2">
    <source>
        <dbReference type="ARBA" id="ARBA00008335"/>
    </source>
</evidence>
<keyword evidence="4" id="KW-0926">Vacuole</keyword>
<dbReference type="Gene3D" id="1.20.1250.20">
    <property type="entry name" value="MFS general substrate transporter like domains"/>
    <property type="match status" value="1"/>
</dbReference>
<feature type="transmembrane region" description="Helical" evidence="10">
    <location>
        <begin position="68"/>
        <end position="90"/>
    </location>
</feature>
<dbReference type="InterPro" id="IPR036259">
    <property type="entry name" value="MFS_trans_sf"/>
</dbReference>
<accession>A0A6A6U9L5</accession>
<dbReference type="AlphaFoldDB" id="A0A6A6U9L5"/>
<keyword evidence="6 10" id="KW-1133">Transmembrane helix</keyword>
<evidence type="ECO:0000256" key="8">
    <source>
        <dbReference type="ARBA" id="ARBA00039330"/>
    </source>
</evidence>
<feature type="transmembrane region" description="Helical" evidence="10">
    <location>
        <begin position="483"/>
        <end position="511"/>
    </location>
</feature>
<comment type="similarity">
    <text evidence="2">Belongs to the major facilitator superfamily.</text>
</comment>
<feature type="transmembrane region" description="Helical" evidence="10">
    <location>
        <begin position="169"/>
        <end position="194"/>
    </location>
</feature>
<evidence type="ECO:0000313" key="11">
    <source>
        <dbReference type="EMBL" id="KAF2667584.1"/>
    </source>
</evidence>
<evidence type="ECO:0000256" key="9">
    <source>
        <dbReference type="SAM" id="MobiDB-lite"/>
    </source>
</evidence>
<dbReference type="InterPro" id="IPR011701">
    <property type="entry name" value="MFS"/>
</dbReference>
<comment type="subcellular location">
    <subcellularLocation>
        <location evidence="1">Vacuole membrane</location>
        <topology evidence="1">Multi-pass membrane protein</topology>
    </subcellularLocation>
</comment>